<accession>A0AAD5JDT0</accession>
<evidence type="ECO:0000256" key="14">
    <source>
        <dbReference type="ARBA" id="ARBA00058205"/>
    </source>
</evidence>
<dbReference type="Proteomes" id="UP001064489">
    <property type="component" value="Chromosome 1"/>
</dbReference>
<evidence type="ECO:0000256" key="11">
    <source>
        <dbReference type="ARBA" id="ARBA00023212"/>
    </source>
</evidence>
<evidence type="ECO:0000256" key="10">
    <source>
        <dbReference type="ARBA" id="ARBA00023128"/>
    </source>
</evidence>
<dbReference type="GO" id="GO:0005739">
    <property type="term" value="C:mitochondrion"/>
    <property type="evidence" value="ECO:0007669"/>
    <property type="project" value="UniProtKB-SubCell"/>
</dbReference>
<dbReference type="GO" id="GO:0005829">
    <property type="term" value="C:cytosol"/>
    <property type="evidence" value="ECO:0007669"/>
    <property type="project" value="UniProtKB-SubCell"/>
</dbReference>
<comment type="subcellular location">
    <subcellularLocation>
        <location evidence="3">Cytoplasm</location>
        <location evidence="3">Cytoskeleton</location>
        <location evidence="3">Spindle</location>
    </subcellularLocation>
    <subcellularLocation>
        <location evidence="4">Cytoplasm</location>
        <location evidence="4">Cytosol</location>
    </subcellularLocation>
    <subcellularLocation>
        <location evidence="2">Mitochondrion</location>
    </subcellularLocation>
    <subcellularLocation>
        <location evidence="1">Nucleus</location>
    </subcellularLocation>
</comment>
<gene>
    <name evidence="20" type="ORF">LWI28_012727</name>
</gene>
<evidence type="ECO:0000256" key="6">
    <source>
        <dbReference type="ARBA" id="ARBA00022490"/>
    </source>
</evidence>
<comment type="function">
    <text evidence="14">Catalyzes the hydrolysis of acyl-CoAs into free fatty acids and coenzyme A (CoASH), regulating their respective intracellular levels. Has acyl-CoA thioesterase activity towards medium (C12) and long-chain (C18) fatty acyl-CoA substrates. Can also hydrolyze 3-hydroxyphenylacetyl-CoA and 3,4-dihydroxyphenylacetyl-CoA (in vitro). May play a role in controlling adaptive thermogenesis.</text>
</comment>
<evidence type="ECO:0000256" key="1">
    <source>
        <dbReference type="ARBA" id="ARBA00004123"/>
    </source>
</evidence>
<protein>
    <recommendedName>
        <fullName evidence="16">Acyl-coenzyme A thioesterase 13</fullName>
    </recommendedName>
    <alternativeName>
        <fullName evidence="17">Hotdog-fold thioesterase superfamily member 2</fullName>
    </alternativeName>
    <alternativeName>
        <fullName evidence="18">Thioesterase superfamily member 2</fullName>
    </alternativeName>
</protein>
<evidence type="ECO:0000256" key="3">
    <source>
        <dbReference type="ARBA" id="ARBA00004186"/>
    </source>
</evidence>
<evidence type="ECO:0000256" key="18">
    <source>
        <dbReference type="ARBA" id="ARBA00083956"/>
    </source>
</evidence>
<evidence type="ECO:0000256" key="16">
    <source>
        <dbReference type="ARBA" id="ARBA00067273"/>
    </source>
</evidence>
<reference evidence="20" key="1">
    <citation type="journal article" date="2022" name="Plant J.">
        <title>Strategies of tolerance reflected in two North American maple genomes.</title>
        <authorList>
            <person name="McEvoy S.L."/>
            <person name="Sezen U.U."/>
            <person name="Trouern-Trend A."/>
            <person name="McMahon S.M."/>
            <person name="Schaberg P.G."/>
            <person name="Yang J."/>
            <person name="Wegrzyn J.L."/>
            <person name="Swenson N.G."/>
        </authorList>
    </citation>
    <scope>NUCLEOTIDE SEQUENCE</scope>
    <source>
        <tissue evidence="20">Leaf</tissue>
    </source>
</reference>
<sequence length="160" mass="17464">MEKAKDCLELNEEESETVSRLTIHPHRVVGVKSSFYEVFVLRGIRVDRVEPGLVSCTFKVPPRLTDNNGNLANGAIANLVDEVGGAMVYVEGLRRKVSVDMSISFVSSAKLDDELEITSRVLGQRGGYSGTIVLMRNKATGETTPHTSVRALVFVGWIGV</sequence>
<dbReference type="InterPro" id="IPR039298">
    <property type="entry name" value="ACOT13"/>
</dbReference>
<organism evidence="20 21">
    <name type="scientific">Acer negundo</name>
    <name type="common">Box elder</name>
    <dbReference type="NCBI Taxonomy" id="4023"/>
    <lineage>
        <taxon>Eukaryota</taxon>
        <taxon>Viridiplantae</taxon>
        <taxon>Streptophyta</taxon>
        <taxon>Embryophyta</taxon>
        <taxon>Tracheophyta</taxon>
        <taxon>Spermatophyta</taxon>
        <taxon>Magnoliopsida</taxon>
        <taxon>eudicotyledons</taxon>
        <taxon>Gunneridae</taxon>
        <taxon>Pentapetalae</taxon>
        <taxon>rosids</taxon>
        <taxon>malvids</taxon>
        <taxon>Sapindales</taxon>
        <taxon>Sapindaceae</taxon>
        <taxon>Hippocastanoideae</taxon>
        <taxon>Acereae</taxon>
        <taxon>Acer</taxon>
    </lineage>
</organism>
<keyword evidence="11" id="KW-0206">Cytoskeleton</keyword>
<comment type="subunit">
    <text evidence="15">Homotetramer. Interacts with PCTP.</text>
</comment>
<comment type="catalytic activity">
    <reaction evidence="13">
        <text>a fatty acyl-CoA + H2O = a fatty acid + CoA + H(+)</text>
        <dbReference type="Rhea" id="RHEA:16781"/>
        <dbReference type="ChEBI" id="CHEBI:15377"/>
        <dbReference type="ChEBI" id="CHEBI:15378"/>
        <dbReference type="ChEBI" id="CHEBI:28868"/>
        <dbReference type="ChEBI" id="CHEBI:57287"/>
        <dbReference type="ChEBI" id="CHEBI:77636"/>
    </reaction>
    <physiologicalReaction direction="left-to-right" evidence="13">
        <dbReference type="Rhea" id="RHEA:16782"/>
    </physiologicalReaction>
</comment>
<dbReference type="GO" id="GO:0005634">
    <property type="term" value="C:nucleus"/>
    <property type="evidence" value="ECO:0007669"/>
    <property type="project" value="UniProtKB-SubCell"/>
</dbReference>
<proteinExistence type="inferred from homology"/>
<keyword evidence="21" id="KW-1185">Reference proteome</keyword>
<evidence type="ECO:0000256" key="13">
    <source>
        <dbReference type="ARBA" id="ARBA00052976"/>
    </source>
</evidence>
<dbReference type="Gene3D" id="3.10.129.10">
    <property type="entry name" value="Hotdog Thioesterase"/>
    <property type="match status" value="1"/>
</dbReference>
<name>A0AAD5JDT0_ACENE</name>
<dbReference type="PANTHER" id="PTHR21660">
    <property type="entry name" value="THIOESTERASE SUPERFAMILY MEMBER-RELATED"/>
    <property type="match status" value="1"/>
</dbReference>
<dbReference type="FunFam" id="3.10.129.10:FF:000021">
    <property type="entry name" value="Acyl-coenzyme A thioesterase 13"/>
    <property type="match status" value="1"/>
</dbReference>
<evidence type="ECO:0000256" key="5">
    <source>
        <dbReference type="ARBA" id="ARBA00008324"/>
    </source>
</evidence>
<dbReference type="EMBL" id="JAJSOW010000003">
    <property type="protein sequence ID" value="KAI9195212.1"/>
    <property type="molecule type" value="Genomic_DNA"/>
</dbReference>
<comment type="similarity">
    <text evidence="5">Belongs to the thioesterase PaaI family.</text>
</comment>
<evidence type="ECO:0000313" key="20">
    <source>
        <dbReference type="EMBL" id="KAI9195212.1"/>
    </source>
</evidence>
<feature type="domain" description="Thioesterase" evidence="19">
    <location>
        <begin position="68"/>
        <end position="122"/>
    </location>
</feature>
<keyword evidence="7" id="KW-0378">Hydrolase</keyword>
<reference evidence="20" key="2">
    <citation type="submission" date="2023-02" db="EMBL/GenBank/DDBJ databases">
        <authorList>
            <person name="Swenson N.G."/>
            <person name="Wegrzyn J.L."/>
            <person name="Mcevoy S.L."/>
        </authorList>
    </citation>
    <scope>NUCLEOTIDE SEQUENCE</scope>
    <source>
        <strain evidence="20">91603</strain>
        <tissue evidence="20">Leaf</tissue>
    </source>
</reference>
<evidence type="ECO:0000313" key="21">
    <source>
        <dbReference type="Proteomes" id="UP001064489"/>
    </source>
</evidence>
<dbReference type="InterPro" id="IPR029069">
    <property type="entry name" value="HotDog_dom_sf"/>
</dbReference>
<dbReference type="CDD" id="cd03443">
    <property type="entry name" value="PaaI_thioesterase"/>
    <property type="match status" value="1"/>
</dbReference>
<dbReference type="GO" id="GO:0006629">
    <property type="term" value="P:lipid metabolic process"/>
    <property type="evidence" value="ECO:0007669"/>
    <property type="project" value="UniProtKB-KW"/>
</dbReference>
<evidence type="ECO:0000256" key="7">
    <source>
        <dbReference type="ARBA" id="ARBA00022801"/>
    </source>
</evidence>
<dbReference type="GO" id="GO:0047617">
    <property type="term" value="F:fatty acyl-CoA hydrolase activity"/>
    <property type="evidence" value="ECO:0007669"/>
    <property type="project" value="InterPro"/>
</dbReference>
<evidence type="ECO:0000256" key="2">
    <source>
        <dbReference type="ARBA" id="ARBA00004173"/>
    </source>
</evidence>
<dbReference type="Pfam" id="PF03061">
    <property type="entry name" value="4HBT"/>
    <property type="match status" value="1"/>
</dbReference>
<dbReference type="InterPro" id="IPR006683">
    <property type="entry name" value="Thioestr_dom"/>
</dbReference>
<dbReference type="SUPFAM" id="SSF54637">
    <property type="entry name" value="Thioesterase/thiol ester dehydrase-isomerase"/>
    <property type="match status" value="1"/>
</dbReference>
<keyword evidence="10" id="KW-0496">Mitochondrion</keyword>
<dbReference type="GO" id="GO:0005819">
    <property type="term" value="C:spindle"/>
    <property type="evidence" value="ECO:0007669"/>
    <property type="project" value="UniProtKB-SubCell"/>
</dbReference>
<dbReference type="PANTHER" id="PTHR21660:SF8">
    <property type="entry name" value="OS02G0521700 PROTEIN"/>
    <property type="match status" value="1"/>
</dbReference>
<evidence type="ECO:0000256" key="4">
    <source>
        <dbReference type="ARBA" id="ARBA00004514"/>
    </source>
</evidence>
<dbReference type="AlphaFoldDB" id="A0AAD5JDT0"/>
<keyword evidence="8" id="KW-0007">Acetylation</keyword>
<comment type="caution">
    <text evidence="20">The sequence shown here is derived from an EMBL/GenBank/DDBJ whole genome shotgun (WGS) entry which is preliminary data.</text>
</comment>
<evidence type="ECO:0000259" key="19">
    <source>
        <dbReference type="Pfam" id="PF03061"/>
    </source>
</evidence>
<keyword evidence="9" id="KW-0443">Lipid metabolism</keyword>
<keyword evidence="6" id="KW-0963">Cytoplasm</keyword>
<keyword evidence="12" id="KW-0539">Nucleus</keyword>
<evidence type="ECO:0000256" key="15">
    <source>
        <dbReference type="ARBA" id="ARBA00064709"/>
    </source>
</evidence>
<evidence type="ECO:0000256" key="8">
    <source>
        <dbReference type="ARBA" id="ARBA00022990"/>
    </source>
</evidence>
<evidence type="ECO:0000256" key="17">
    <source>
        <dbReference type="ARBA" id="ARBA00081533"/>
    </source>
</evidence>
<evidence type="ECO:0000256" key="9">
    <source>
        <dbReference type="ARBA" id="ARBA00023098"/>
    </source>
</evidence>
<evidence type="ECO:0000256" key="12">
    <source>
        <dbReference type="ARBA" id="ARBA00023242"/>
    </source>
</evidence>